<dbReference type="Pfam" id="PF20163">
    <property type="entry name" value="DUF6536"/>
    <property type="match status" value="1"/>
</dbReference>
<dbReference type="Proteomes" id="UP000286045">
    <property type="component" value="Unassembled WGS sequence"/>
</dbReference>
<feature type="transmembrane region" description="Helical" evidence="2">
    <location>
        <begin position="566"/>
        <end position="587"/>
    </location>
</feature>
<reference evidence="4 5" key="1">
    <citation type="submission" date="2018-12" db="EMBL/GenBank/DDBJ databases">
        <title>Draft genome sequence of Xylaria grammica IHI A82.</title>
        <authorList>
            <person name="Buettner E."/>
            <person name="Kellner H."/>
        </authorList>
    </citation>
    <scope>NUCLEOTIDE SEQUENCE [LARGE SCALE GENOMIC DNA]</scope>
    <source>
        <strain evidence="4 5">IHI A82</strain>
    </source>
</reference>
<dbReference type="STRING" id="363999.A0A439DDE1"/>
<keyword evidence="5" id="KW-1185">Reference proteome</keyword>
<feature type="transmembrane region" description="Helical" evidence="2">
    <location>
        <begin position="87"/>
        <end position="108"/>
    </location>
</feature>
<keyword evidence="2" id="KW-1133">Transmembrane helix</keyword>
<feature type="transmembrane region" description="Helical" evidence="2">
    <location>
        <begin position="615"/>
        <end position="636"/>
    </location>
</feature>
<dbReference type="InterPro" id="IPR046623">
    <property type="entry name" value="DUF6536"/>
</dbReference>
<accession>A0A439DDE1</accession>
<organism evidence="4 5">
    <name type="scientific">Xylaria grammica</name>
    <dbReference type="NCBI Taxonomy" id="363999"/>
    <lineage>
        <taxon>Eukaryota</taxon>
        <taxon>Fungi</taxon>
        <taxon>Dikarya</taxon>
        <taxon>Ascomycota</taxon>
        <taxon>Pezizomycotina</taxon>
        <taxon>Sordariomycetes</taxon>
        <taxon>Xylariomycetidae</taxon>
        <taxon>Xylariales</taxon>
        <taxon>Xylariaceae</taxon>
        <taxon>Xylaria</taxon>
    </lineage>
</organism>
<protein>
    <recommendedName>
        <fullName evidence="3">DUF6536 domain-containing protein</fullName>
    </recommendedName>
</protein>
<feature type="compositionally biased region" description="Basic residues" evidence="1">
    <location>
        <begin position="939"/>
        <end position="948"/>
    </location>
</feature>
<dbReference type="AlphaFoldDB" id="A0A439DDE1"/>
<evidence type="ECO:0000256" key="2">
    <source>
        <dbReference type="SAM" id="Phobius"/>
    </source>
</evidence>
<sequence>MRLLPQRFNLKFRVPIPNVVREIARKIHRRLPQSGWRKSAVINTILAGFLAALLTAFSIATATISGSINGNLVFWSGSCSSATKLNITLHLLLNIVSTAILASSNFFMQVLASPSRAEVDAAHATKSWIDIGVPSVRNLRYLCRFKVNLWFMFVLSSVPIHLVFNSAIFEVNYATGFYSMTLASEAFAHGGAYYPPGASLFNDVWYQMWTYWDESSDISHAIHSTAADAASWSRINADACKEYISRCQPLSKYQDLILVMTSPKTSGFSAEGWIPRDLYNMTTNFNLTYALNLTGIDCTGVRSNSFIEQWQFAPGNLDIPNGVGNYGSFWAQHMPLDTPNSLWYRTDCIKYSESYTGCSQWCPSSINSGLANVVNTGYQNGPFDAFEFILGGWLQPPPWNQSMPDSTWPTHAPYTGSNQSQCDETSHDLNYLHPNIDISLDYCLAQPFEATCMIGASVPFLFTVSVCVWVKTLMAIIVVRRLRGPALVTPGDAIESFIRYPDKATVGRVTLGQPNMGLEILQLVRRLESWHFNPEAVYLESVLRQPRPWRKTGWSGFRSVRRSDWLSSYIVVGGVFGVAFFLFFIALKSYSWSLSSSIRPVGEDNESSLSTNAPVLVSIIIANSPQLLLTLGYFAYNNMFTRLAMAREWFSYASSAQPLRVTDPHGEQVSTYRLQLPYRYSVPLLVLSTGLHWMVSNTFYSTIVYGDYFRALKLAADFKVQGIPAYINETTPKLQLEYSTSAFLVVIIIVAIFAPVPLLMSLRKIKDSNMVGFPSNSHVMSAACHVSTFERPQNCEKCNVNIRSSGGHRRHAWTLDMTATEACSEGSKPAESTTRDFTSLLRRFIRTPWARLARRAVSAGTMVREQTGPQDVDDHAIEMLLTGVDARTDDPDISPIREGQGNSRSSDDLDSSLTDSDSETEQNGQSNAETSLRRQERSNRRRISRSKLKWGEVPMPQSFHERWADFGEPVGHLSFGTASQWLGAPVEGRMYI</sequence>
<evidence type="ECO:0000313" key="5">
    <source>
        <dbReference type="Proteomes" id="UP000286045"/>
    </source>
</evidence>
<gene>
    <name evidence="4" type="ORF">EKO27_g2687</name>
</gene>
<feature type="transmembrane region" description="Helical" evidence="2">
    <location>
        <begin position="460"/>
        <end position="479"/>
    </location>
</feature>
<feature type="transmembrane region" description="Helical" evidence="2">
    <location>
        <begin position="741"/>
        <end position="760"/>
    </location>
</feature>
<proteinExistence type="predicted"/>
<evidence type="ECO:0000259" key="3">
    <source>
        <dbReference type="Pfam" id="PF20163"/>
    </source>
</evidence>
<keyword evidence="2" id="KW-0812">Transmembrane</keyword>
<feature type="transmembrane region" description="Helical" evidence="2">
    <location>
        <begin position="40"/>
        <end position="67"/>
    </location>
</feature>
<feature type="region of interest" description="Disordered" evidence="1">
    <location>
        <begin position="884"/>
        <end position="949"/>
    </location>
</feature>
<dbReference type="PANTHER" id="PTHR35395">
    <property type="entry name" value="DUF6536 DOMAIN-CONTAINING PROTEIN"/>
    <property type="match status" value="1"/>
</dbReference>
<feature type="transmembrane region" description="Helical" evidence="2">
    <location>
        <begin position="680"/>
        <end position="700"/>
    </location>
</feature>
<keyword evidence="2" id="KW-0472">Membrane</keyword>
<feature type="domain" description="DUF6536" evidence="3">
    <location>
        <begin position="36"/>
        <end position="188"/>
    </location>
</feature>
<dbReference type="EMBL" id="RYZI01000051">
    <property type="protein sequence ID" value="RWA12422.1"/>
    <property type="molecule type" value="Genomic_DNA"/>
</dbReference>
<comment type="caution">
    <text evidence="4">The sequence shown here is derived from an EMBL/GenBank/DDBJ whole genome shotgun (WGS) entry which is preliminary data.</text>
</comment>
<evidence type="ECO:0000313" key="4">
    <source>
        <dbReference type="EMBL" id="RWA12422.1"/>
    </source>
</evidence>
<evidence type="ECO:0000256" key="1">
    <source>
        <dbReference type="SAM" id="MobiDB-lite"/>
    </source>
</evidence>
<feature type="transmembrane region" description="Helical" evidence="2">
    <location>
        <begin position="147"/>
        <end position="164"/>
    </location>
</feature>
<name>A0A439DDE1_9PEZI</name>
<dbReference type="PANTHER" id="PTHR35395:SF1">
    <property type="entry name" value="DUF6536 DOMAIN-CONTAINING PROTEIN"/>
    <property type="match status" value="1"/>
</dbReference>